<evidence type="ECO:0000256" key="2">
    <source>
        <dbReference type="ARBA" id="ARBA00022603"/>
    </source>
</evidence>
<organism evidence="5 6">
    <name type="scientific">Streptococcus ratti</name>
    <dbReference type="NCBI Taxonomy" id="1341"/>
    <lineage>
        <taxon>Bacteria</taxon>
        <taxon>Bacillati</taxon>
        <taxon>Bacillota</taxon>
        <taxon>Bacilli</taxon>
        <taxon>Lactobacillales</taxon>
        <taxon>Streptococcaceae</taxon>
        <taxon>Streptococcus</taxon>
    </lineage>
</organism>
<keyword evidence="3" id="KW-0808">Transferase</keyword>
<sequence>MIRVLAVFVVLAVSFYILLKYLVSQSKHPSGFIGRSMMRIWNKAYLPMAQWALSVLPQKAYGTILDIGVGNGASTAYLRQLFPKSQIKGIDISAEAISQARKQNQLEGVAFDIMDVSQLTYSDGYFDLICAFQTHFHWPDLKKALLEIKRVLADDGRFIIACEQSKVTYYLSDLKDNKEFADYLDKMGLRLLDCQKQAAWLCYVIAKQ</sequence>
<dbReference type="GO" id="GO:0008757">
    <property type="term" value="F:S-adenosylmethionine-dependent methyltransferase activity"/>
    <property type="evidence" value="ECO:0007669"/>
    <property type="project" value="InterPro"/>
</dbReference>
<proteinExistence type="inferred from homology"/>
<dbReference type="AlphaFoldDB" id="A0A7X9LE50"/>
<evidence type="ECO:0000256" key="1">
    <source>
        <dbReference type="ARBA" id="ARBA00008361"/>
    </source>
</evidence>
<evidence type="ECO:0000259" key="4">
    <source>
        <dbReference type="Pfam" id="PF08241"/>
    </source>
</evidence>
<comment type="caution">
    <text evidence="5">The sequence shown here is derived from an EMBL/GenBank/DDBJ whole genome shotgun (WGS) entry which is preliminary data.</text>
</comment>
<dbReference type="InterPro" id="IPR013216">
    <property type="entry name" value="Methyltransf_11"/>
</dbReference>
<reference evidence="5 6" key="1">
    <citation type="submission" date="2020-04" db="EMBL/GenBank/DDBJ databases">
        <title>MicrobeNet Type strains.</title>
        <authorList>
            <person name="Nicholson A.C."/>
        </authorList>
    </citation>
    <scope>NUCLEOTIDE SEQUENCE [LARGE SCALE GENOMIC DNA]</scope>
    <source>
        <strain evidence="5 6">DSM 22768</strain>
    </source>
</reference>
<dbReference type="RefSeq" id="WP_193523527.1">
    <property type="nucleotide sequence ID" value="NZ_JABASA010000010.1"/>
</dbReference>
<dbReference type="PANTHER" id="PTHR44942:SF4">
    <property type="entry name" value="METHYLTRANSFERASE TYPE 11 DOMAIN-CONTAINING PROTEIN"/>
    <property type="match status" value="1"/>
</dbReference>
<dbReference type="InterPro" id="IPR029063">
    <property type="entry name" value="SAM-dependent_MTases_sf"/>
</dbReference>
<evidence type="ECO:0000313" key="6">
    <source>
        <dbReference type="Proteomes" id="UP000532121"/>
    </source>
</evidence>
<keyword evidence="2 5" id="KW-0489">Methyltransferase</keyword>
<dbReference type="SUPFAM" id="SSF53335">
    <property type="entry name" value="S-adenosyl-L-methionine-dependent methyltransferases"/>
    <property type="match status" value="1"/>
</dbReference>
<dbReference type="EMBL" id="JABASA010000010">
    <property type="protein sequence ID" value="NMD49199.1"/>
    <property type="molecule type" value="Genomic_DNA"/>
</dbReference>
<dbReference type="Pfam" id="PF08241">
    <property type="entry name" value="Methyltransf_11"/>
    <property type="match status" value="1"/>
</dbReference>
<feature type="domain" description="Methyltransferase type 11" evidence="4">
    <location>
        <begin position="65"/>
        <end position="160"/>
    </location>
</feature>
<dbReference type="InterPro" id="IPR051052">
    <property type="entry name" value="Diverse_substrate_MTase"/>
</dbReference>
<name>A0A7X9LE50_STRRT</name>
<gene>
    <name evidence="5" type="ORF">HHO37_05840</name>
</gene>
<protein>
    <submittedName>
        <fullName evidence="5">Class I SAM-dependent methyltransferase</fullName>
    </submittedName>
</protein>
<dbReference type="PANTHER" id="PTHR44942">
    <property type="entry name" value="METHYLTRANSF_11 DOMAIN-CONTAINING PROTEIN"/>
    <property type="match status" value="1"/>
</dbReference>
<dbReference type="Proteomes" id="UP000532121">
    <property type="component" value="Unassembled WGS sequence"/>
</dbReference>
<accession>A0A7X9LE50</accession>
<evidence type="ECO:0000256" key="3">
    <source>
        <dbReference type="ARBA" id="ARBA00022679"/>
    </source>
</evidence>
<evidence type="ECO:0000313" key="5">
    <source>
        <dbReference type="EMBL" id="NMD49199.1"/>
    </source>
</evidence>
<dbReference type="Gene3D" id="3.40.50.150">
    <property type="entry name" value="Vaccinia Virus protein VP39"/>
    <property type="match status" value="1"/>
</dbReference>
<dbReference type="GO" id="GO:0032259">
    <property type="term" value="P:methylation"/>
    <property type="evidence" value="ECO:0007669"/>
    <property type="project" value="UniProtKB-KW"/>
</dbReference>
<comment type="similarity">
    <text evidence="1">Belongs to the methyltransferase superfamily.</text>
</comment>
<dbReference type="CDD" id="cd02440">
    <property type="entry name" value="AdoMet_MTases"/>
    <property type="match status" value="1"/>
</dbReference>